<reference evidence="2" key="1">
    <citation type="submission" date="2020-06" db="EMBL/GenBank/DDBJ databases">
        <title>Draft genome of Bugula neritina, a colonial animal packing powerful symbionts and potential medicines.</title>
        <authorList>
            <person name="Rayko M."/>
        </authorList>
    </citation>
    <scope>NUCLEOTIDE SEQUENCE [LARGE SCALE GENOMIC DNA]</scope>
    <source>
        <strain evidence="2">Kwan_BN1</strain>
    </source>
</reference>
<dbReference type="AlphaFoldDB" id="A0A7J7JLR1"/>
<evidence type="ECO:0000256" key="1">
    <source>
        <dbReference type="SAM" id="SignalP"/>
    </source>
</evidence>
<feature type="signal peptide" evidence="1">
    <location>
        <begin position="1"/>
        <end position="24"/>
    </location>
</feature>
<dbReference type="EMBL" id="VXIV02002301">
    <property type="protein sequence ID" value="KAF6026318.1"/>
    <property type="molecule type" value="Genomic_DNA"/>
</dbReference>
<feature type="chain" id="PRO_5029594370" evidence="1">
    <location>
        <begin position="25"/>
        <end position="85"/>
    </location>
</feature>
<keyword evidence="3" id="KW-1185">Reference proteome</keyword>
<comment type="caution">
    <text evidence="2">The sequence shown here is derived from an EMBL/GenBank/DDBJ whole genome shotgun (WGS) entry which is preliminary data.</text>
</comment>
<gene>
    <name evidence="2" type="ORF">EB796_015377</name>
</gene>
<name>A0A7J7JLR1_BUGNE</name>
<dbReference type="Proteomes" id="UP000593567">
    <property type="component" value="Unassembled WGS sequence"/>
</dbReference>
<sequence>MSAKSLRIIITVSVLSSLLSLGESNPTSWRQTALKYTSKSPPFSVPAPASPTLAPAAAPASPLLLLNGALNGKSIPSTAITSFNI</sequence>
<evidence type="ECO:0000313" key="3">
    <source>
        <dbReference type="Proteomes" id="UP000593567"/>
    </source>
</evidence>
<accession>A0A7J7JLR1</accession>
<protein>
    <submittedName>
        <fullName evidence="2">Uncharacterized protein</fullName>
    </submittedName>
</protein>
<keyword evidence="1" id="KW-0732">Signal</keyword>
<organism evidence="2 3">
    <name type="scientific">Bugula neritina</name>
    <name type="common">Brown bryozoan</name>
    <name type="synonym">Sertularia neritina</name>
    <dbReference type="NCBI Taxonomy" id="10212"/>
    <lineage>
        <taxon>Eukaryota</taxon>
        <taxon>Metazoa</taxon>
        <taxon>Spiralia</taxon>
        <taxon>Lophotrochozoa</taxon>
        <taxon>Bryozoa</taxon>
        <taxon>Gymnolaemata</taxon>
        <taxon>Cheilostomatida</taxon>
        <taxon>Flustrina</taxon>
        <taxon>Buguloidea</taxon>
        <taxon>Bugulidae</taxon>
        <taxon>Bugula</taxon>
    </lineage>
</organism>
<evidence type="ECO:0000313" key="2">
    <source>
        <dbReference type="EMBL" id="KAF6026318.1"/>
    </source>
</evidence>
<proteinExistence type="predicted"/>